<gene>
    <name evidence="2" type="ORF">IAB59_05430</name>
</gene>
<name>A0A9D1GCA0_9FIRM</name>
<dbReference type="InterPro" id="IPR003141">
    <property type="entry name" value="Pol/His_phosphatase_N"/>
</dbReference>
<feature type="domain" description="Polymerase/histidinol phosphatase N-terminal" evidence="1">
    <location>
        <begin position="2"/>
        <end position="69"/>
    </location>
</feature>
<dbReference type="InterPro" id="IPR016195">
    <property type="entry name" value="Pol/histidinol_Pase-like"/>
</dbReference>
<dbReference type="GO" id="GO:0004534">
    <property type="term" value="F:5'-3' RNA exonuclease activity"/>
    <property type="evidence" value="ECO:0007669"/>
    <property type="project" value="TreeGrafter"/>
</dbReference>
<dbReference type="Gene3D" id="3.20.20.140">
    <property type="entry name" value="Metal-dependent hydrolases"/>
    <property type="match status" value="1"/>
</dbReference>
<reference evidence="2" key="2">
    <citation type="journal article" date="2021" name="PeerJ">
        <title>Extensive microbial diversity within the chicken gut microbiome revealed by metagenomics and culture.</title>
        <authorList>
            <person name="Gilroy R."/>
            <person name="Ravi A."/>
            <person name="Getino M."/>
            <person name="Pursley I."/>
            <person name="Horton D.L."/>
            <person name="Alikhan N.F."/>
            <person name="Baker D."/>
            <person name="Gharbi K."/>
            <person name="Hall N."/>
            <person name="Watson M."/>
            <person name="Adriaenssens E.M."/>
            <person name="Foster-Nyarko E."/>
            <person name="Jarju S."/>
            <person name="Secka A."/>
            <person name="Antonio M."/>
            <person name="Oren A."/>
            <person name="Chaudhuri R.R."/>
            <person name="La Ragione R."/>
            <person name="Hildebrand F."/>
            <person name="Pallen M.J."/>
        </authorList>
    </citation>
    <scope>NUCLEOTIDE SEQUENCE</scope>
    <source>
        <strain evidence="2">CHK195-26880</strain>
    </source>
</reference>
<dbReference type="SMART" id="SM00481">
    <property type="entry name" value="POLIIIAc"/>
    <property type="match status" value="1"/>
</dbReference>
<comment type="caution">
    <text evidence="2">The sequence shown here is derived from an EMBL/GenBank/DDBJ whole genome shotgun (WGS) entry which is preliminary data.</text>
</comment>
<dbReference type="AlphaFoldDB" id="A0A9D1GCA0"/>
<dbReference type="InterPro" id="IPR052018">
    <property type="entry name" value="PHP_domain"/>
</dbReference>
<dbReference type="Pfam" id="PF02811">
    <property type="entry name" value="PHP"/>
    <property type="match status" value="1"/>
</dbReference>
<evidence type="ECO:0000313" key="3">
    <source>
        <dbReference type="Proteomes" id="UP000886833"/>
    </source>
</evidence>
<sequence length="136" mass="16249">MIDLHMHTTYSDGTDTVKELLEKAESLGLEVISITDHNTCKAYYEMENFNVKEMYKGDILVGCEFTTSFDNRLIEVLGYGFDYKNINKYLEEFYSDELVNKRTNILYNRLLDKIKELDLEFHLKRVRDKKFKNEFF</sequence>
<protein>
    <submittedName>
        <fullName evidence="2">PHP domain-containing protein</fullName>
    </submittedName>
</protein>
<proteinExistence type="predicted"/>
<dbReference type="SUPFAM" id="SSF89550">
    <property type="entry name" value="PHP domain-like"/>
    <property type="match status" value="1"/>
</dbReference>
<accession>A0A9D1GCA0</accession>
<dbReference type="PANTHER" id="PTHR42924">
    <property type="entry name" value="EXONUCLEASE"/>
    <property type="match status" value="1"/>
</dbReference>
<dbReference type="EMBL" id="DVKQ01000069">
    <property type="protein sequence ID" value="HIT37897.1"/>
    <property type="molecule type" value="Genomic_DNA"/>
</dbReference>
<evidence type="ECO:0000313" key="2">
    <source>
        <dbReference type="EMBL" id="HIT37897.1"/>
    </source>
</evidence>
<evidence type="ECO:0000259" key="1">
    <source>
        <dbReference type="SMART" id="SM00481"/>
    </source>
</evidence>
<dbReference type="Proteomes" id="UP000886833">
    <property type="component" value="Unassembled WGS sequence"/>
</dbReference>
<dbReference type="GO" id="GO:0035312">
    <property type="term" value="F:5'-3' DNA exonuclease activity"/>
    <property type="evidence" value="ECO:0007669"/>
    <property type="project" value="TreeGrafter"/>
</dbReference>
<dbReference type="PANTHER" id="PTHR42924:SF3">
    <property type="entry name" value="POLYMERASE_HISTIDINOL PHOSPHATASE N-TERMINAL DOMAIN-CONTAINING PROTEIN"/>
    <property type="match status" value="1"/>
</dbReference>
<organism evidence="2 3">
    <name type="scientific">Candidatus Onthousia faecipullorum</name>
    <dbReference type="NCBI Taxonomy" id="2840887"/>
    <lineage>
        <taxon>Bacteria</taxon>
        <taxon>Bacillati</taxon>
        <taxon>Bacillota</taxon>
        <taxon>Bacilli</taxon>
        <taxon>Candidatus Onthousia</taxon>
    </lineage>
</organism>
<reference evidence="2" key="1">
    <citation type="submission" date="2020-10" db="EMBL/GenBank/DDBJ databases">
        <authorList>
            <person name="Gilroy R."/>
        </authorList>
    </citation>
    <scope>NUCLEOTIDE SEQUENCE</scope>
    <source>
        <strain evidence="2">CHK195-26880</strain>
    </source>
</reference>
<dbReference type="InterPro" id="IPR004013">
    <property type="entry name" value="PHP_dom"/>
</dbReference>